<dbReference type="AlphaFoldDB" id="A0A7J5B4Y5"/>
<name>A0A7J5B4Y5_9MICO</name>
<protein>
    <recommendedName>
        <fullName evidence="4">YdcF family protein</fullName>
    </recommendedName>
</protein>
<dbReference type="EMBL" id="WBJX01000001">
    <property type="protein sequence ID" value="KAB1639124.1"/>
    <property type="molecule type" value="Genomic_DNA"/>
</dbReference>
<sequence length="199" mass="21569">MLSSRPLPSLRARSGDRSRRRPGIGTLAATALLCLALTPVGPIFAPTPGEAGRADVILVLGPATASRLDLAKEMMESGHAANLVVSTNSGHERFGARNLQTCRVDQGYPVHCEQSAPFTTQGEVGLLQRLSEENGWHKAIVITSKTHATRASLYIGRCYDREADVIWPSERLSVLRGVEEYFYQSAAFVKAFAVTNDCV</sequence>
<evidence type="ECO:0000256" key="1">
    <source>
        <dbReference type="SAM" id="MobiDB-lite"/>
    </source>
</evidence>
<evidence type="ECO:0000313" key="2">
    <source>
        <dbReference type="EMBL" id="KAB1639124.1"/>
    </source>
</evidence>
<dbReference type="OrthoDB" id="4772924at2"/>
<dbReference type="Proteomes" id="UP000490386">
    <property type="component" value="Unassembled WGS sequence"/>
</dbReference>
<gene>
    <name evidence="2" type="ORF">F8O03_01915</name>
</gene>
<comment type="caution">
    <text evidence="2">The sequence shown here is derived from an EMBL/GenBank/DDBJ whole genome shotgun (WGS) entry which is preliminary data.</text>
</comment>
<evidence type="ECO:0000313" key="3">
    <source>
        <dbReference type="Proteomes" id="UP000490386"/>
    </source>
</evidence>
<feature type="compositionally biased region" description="Low complexity" evidence="1">
    <location>
        <begin position="1"/>
        <end position="12"/>
    </location>
</feature>
<reference evidence="2 3" key="1">
    <citation type="submission" date="2019-09" db="EMBL/GenBank/DDBJ databases">
        <title>Phylogeny of genus Pseudoclavibacter and closely related genus.</title>
        <authorList>
            <person name="Li Y."/>
        </authorList>
    </citation>
    <scope>NUCLEOTIDE SEQUENCE [LARGE SCALE GENOMIC DNA]</scope>
    <source>
        <strain evidence="2 3">THG-MD12</strain>
    </source>
</reference>
<evidence type="ECO:0008006" key="4">
    <source>
        <dbReference type="Google" id="ProtNLM"/>
    </source>
</evidence>
<organism evidence="2 3">
    <name type="scientific">Pseudoclavibacter terrae</name>
    <dbReference type="NCBI Taxonomy" id="1530195"/>
    <lineage>
        <taxon>Bacteria</taxon>
        <taxon>Bacillati</taxon>
        <taxon>Actinomycetota</taxon>
        <taxon>Actinomycetes</taxon>
        <taxon>Micrococcales</taxon>
        <taxon>Microbacteriaceae</taxon>
        <taxon>Pseudoclavibacter</taxon>
    </lineage>
</organism>
<proteinExistence type="predicted"/>
<keyword evidence="3" id="KW-1185">Reference proteome</keyword>
<feature type="region of interest" description="Disordered" evidence="1">
    <location>
        <begin position="1"/>
        <end position="22"/>
    </location>
</feature>
<accession>A0A7J5B4Y5</accession>